<protein>
    <submittedName>
        <fullName evidence="1">Uncharacterized protein</fullName>
    </submittedName>
</protein>
<dbReference type="EMBL" id="QTSX02002514">
    <property type="protein sequence ID" value="KAJ9075337.1"/>
    <property type="molecule type" value="Genomic_DNA"/>
</dbReference>
<proteinExistence type="predicted"/>
<organism evidence="1 2">
    <name type="scientific">Entomophthora muscae</name>
    <dbReference type="NCBI Taxonomy" id="34485"/>
    <lineage>
        <taxon>Eukaryota</taxon>
        <taxon>Fungi</taxon>
        <taxon>Fungi incertae sedis</taxon>
        <taxon>Zoopagomycota</taxon>
        <taxon>Entomophthoromycotina</taxon>
        <taxon>Entomophthoromycetes</taxon>
        <taxon>Entomophthorales</taxon>
        <taxon>Entomophthoraceae</taxon>
        <taxon>Entomophthora</taxon>
    </lineage>
</organism>
<keyword evidence="2" id="KW-1185">Reference proteome</keyword>
<sequence>MSALKDMVTGGADCSGSNNPLANLLPQINNAAAMRENQHGMHGHPAGDQGFRTLQRADESQGMVDFDQGPLMHMGDLTNEIEGLSMPQRNEMLHHTPMQHHGSGFADEFMQMNHAQQPNSSRFHQEAAYRSQNVQSGPQQGSSNWSQQFNEFAGPQKSGTTHMPPGAGAQFHHRPFVPMMAPAPLVPQMHVQNRQPNLDTAQWDAEFEQAMSLTKTKEVPAMDDMARTAGMLIDSIDVEKNEKFKNSNFMHLMHGLRDGELKVQGDKIVESTEAKTSNVPVNSSAEQPTIDAATRAQNWTEEFIESQEALQNDNKATLGELTDGEFEQAFKFTNWVDEYKDQIRSMTDDPQEIKWDELQKDWERYDATGRGYRAANPLYDNYQFTRSNPFINAPMPVIETASNNQELSEALLALEAKVQQTPEDASAWHLLGIRQQQNERESAAIAALRQAVSLDPTLCDAWLALSVSYTNESCIPDAYDALESWVHNNPKYHHLLKGRPQPAENQRHEHVFELFLDAVRSNTDAALDPEVQIGLGVLLNISEEYEKAVDCFQTALSTRPNDYLLWNKLGATLANSQEPTKAIEAYFRALELNPTYIRARYNLAISSINLGQYQEATEHLLSALTLQLQEREAALPAEIGGSIQLPHEIANAGSSHVWDTLRMTLYMLDRADLVEKCDAKDLDAFRDEFAF</sequence>
<gene>
    <name evidence="1" type="ORF">DSO57_1037115</name>
</gene>
<reference evidence="1" key="1">
    <citation type="submission" date="2022-04" db="EMBL/GenBank/DDBJ databases">
        <title>Genome of the entomopathogenic fungus Entomophthora muscae.</title>
        <authorList>
            <person name="Elya C."/>
            <person name="Lovett B.R."/>
            <person name="Lee E."/>
            <person name="Macias A.M."/>
            <person name="Hajek A.E."/>
            <person name="De Bivort B.L."/>
            <person name="Kasson M.T."/>
            <person name="De Fine Licht H.H."/>
            <person name="Stajich J.E."/>
        </authorList>
    </citation>
    <scope>NUCLEOTIDE SEQUENCE</scope>
    <source>
        <strain evidence="1">Berkeley</strain>
    </source>
</reference>
<dbReference type="Proteomes" id="UP001165960">
    <property type="component" value="Unassembled WGS sequence"/>
</dbReference>
<comment type="caution">
    <text evidence="1">The sequence shown here is derived from an EMBL/GenBank/DDBJ whole genome shotgun (WGS) entry which is preliminary data.</text>
</comment>
<accession>A0ACC2TL55</accession>
<name>A0ACC2TL55_9FUNG</name>
<evidence type="ECO:0000313" key="1">
    <source>
        <dbReference type="EMBL" id="KAJ9075337.1"/>
    </source>
</evidence>
<evidence type="ECO:0000313" key="2">
    <source>
        <dbReference type="Proteomes" id="UP001165960"/>
    </source>
</evidence>